<dbReference type="InterPro" id="IPR048279">
    <property type="entry name" value="MdtK-like"/>
</dbReference>
<evidence type="ECO:0000256" key="3">
    <source>
        <dbReference type="ARBA" id="ARBA00022106"/>
    </source>
</evidence>
<protein>
    <recommendedName>
        <fullName evidence="3">Multidrug export protein MepA</fullName>
    </recommendedName>
</protein>
<dbReference type="PANTHER" id="PTHR43823:SF3">
    <property type="entry name" value="MULTIDRUG EXPORT PROTEIN MEPA"/>
    <property type="match status" value="1"/>
</dbReference>
<keyword evidence="6 10" id="KW-0812">Transmembrane</keyword>
<dbReference type="PANTHER" id="PTHR43823">
    <property type="entry name" value="SPORULATION PROTEIN YKVU"/>
    <property type="match status" value="1"/>
</dbReference>
<dbReference type="GO" id="GO:0046677">
    <property type="term" value="P:response to antibiotic"/>
    <property type="evidence" value="ECO:0007669"/>
    <property type="project" value="UniProtKB-KW"/>
</dbReference>
<accession>A0A644WWR0</accession>
<feature type="transmembrane region" description="Helical" evidence="10">
    <location>
        <begin position="42"/>
        <end position="64"/>
    </location>
</feature>
<feature type="transmembrane region" description="Helical" evidence="10">
    <location>
        <begin position="129"/>
        <end position="150"/>
    </location>
</feature>
<proteinExistence type="inferred from homology"/>
<feature type="transmembrane region" description="Helical" evidence="10">
    <location>
        <begin position="385"/>
        <end position="405"/>
    </location>
</feature>
<dbReference type="NCBIfam" id="TIGR00797">
    <property type="entry name" value="matE"/>
    <property type="match status" value="1"/>
</dbReference>
<dbReference type="InterPro" id="IPR045070">
    <property type="entry name" value="MATE_MepA-like"/>
</dbReference>
<evidence type="ECO:0000256" key="10">
    <source>
        <dbReference type="SAM" id="Phobius"/>
    </source>
</evidence>
<keyword evidence="7 10" id="KW-1133">Transmembrane helix</keyword>
<gene>
    <name evidence="11" type="primary">mepA_30</name>
    <name evidence="11" type="ORF">SDC9_54229</name>
</gene>
<sequence>MTETPVSKLIITLGIPTTVSMLVTNIYNMADTYFVGKISTSASGAVGIVFGLMSIIQAFGFMLGQGAGSIISRKLGEKDVEIASRFASTGFFYALGSGVMISILSLTFLNPLMRLLGSTDTILPYARTYSIFILAAAPLMVMSFVMNTILRYEGKASLAMIGLLTGAILNIFGDWFLMTKLNMGIAGAGLSTALSQMVSFFVLLSMFLRGKVQSRISFRLVSKDRHDIMKIAETGFPSMMRQGLSSISVMILNGQAGIYGDAAVAAMAIVNRISFFIFAVGLGIGQGFQPVSAFNYGAKKYSRVRKGFFFTLTIEEVLLSCLAILGIILSPKLIAIFRNDPDVIAVGTFALSAQLVALFFQPLVVCENMMFQSIGRNRSATFISALRSGLIFIPIISVLPHFWGITGVELSQPVSDFITFFIAIPFLVLFFRELPDDTQL</sequence>
<reference evidence="11" key="1">
    <citation type="submission" date="2019-08" db="EMBL/GenBank/DDBJ databases">
        <authorList>
            <person name="Kucharzyk K."/>
            <person name="Murdoch R.W."/>
            <person name="Higgins S."/>
            <person name="Loffler F."/>
        </authorList>
    </citation>
    <scope>NUCLEOTIDE SEQUENCE</scope>
</reference>
<name>A0A644WWR0_9ZZZZ</name>
<evidence type="ECO:0000256" key="9">
    <source>
        <dbReference type="ARBA" id="ARBA00023251"/>
    </source>
</evidence>
<organism evidence="11">
    <name type="scientific">bioreactor metagenome</name>
    <dbReference type="NCBI Taxonomy" id="1076179"/>
    <lineage>
        <taxon>unclassified sequences</taxon>
        <taxon>metagenomes</taxon>
        <taxon>ecological metagenomes</taxon>
    </lineage>
</organism>
<feature type="transmembrane region" description="Helical" evidence="10">
    <location>
        <begin position="247"/>
        <end position="269"/>
    </location>
</feature>
<feature type="transmembrane region" description="Helical" evidence="10">
    <location>
        <begin position="85"/>
        <end position="109"/>
    </location>
</feature>
<dbReference type="CDD" id="cd13143">
    <property type="entry name" value="MATE_MepA_like"/>
    <property type="match status" value="1"/>
</dbReference>
<comment type="similarity">
    <text evidence="2">Belongs to the multi antimicrobial extrusion (MATE) (TC 2.A.66.1) family. MepA subfamily.</text>
</comment>
<keyword evidence="5" id="KW-1003">Cell membrane</keyword>
<evidence type="ECO:0000256" key="7">
    <source>
        <dbReference type="ARBA" id="ARBA00022989"/>
    </source>
</evidence>
<evidence type="ECO:0000256" key="5">
    <source>
        <dbReference type="ARBA" id="ARBA00022475"/>
    </source>
</evidence>
<feature type="transmembrane region" description="Helical" evidence="10">
    <location>
        <begin position="275"/>
        <end position="296"/>
    </location>
</feature>
<evidence type="ECO:0000256" key="6">
    <source>
        <dbReference type="ARBA" id="ARBA00022692"/>
    </source>
</evidence>
<feature type="transmembrane region" description="Helical" evidence="10">
    <location>
        <begin position="417"/>
        <end position="434"/>
    </location>
</feature>
<comment type="caution">
    <text evidence="11">The sequence shown here is derived from an EMBL/GenBank/DDBJ whole genome shotgun (WGS) entry which is preliminary data.</text>
</comment>
<feature type="transmembrane region" description="Helical" evidence="10">
    <location>
        <begin position="157"/>
        <end position="178"/>
    </location>
</feature>
<dbReference type="Pfam" id="PF01554">
    <property type="entry name" value="MatE"/>
    <property type="match status" value="2"/>
</dbReference>
<comment type="subcellular location">
    <subcellularLocation>
        <location evidence="1">Cell membrane</location>
        <topology evidence="1">Multi-pass membrane protein</topology>
    </subcellularLocation>
</comment>
<dbReference type="AlphaFoldDB" id="A0A644WWR0"/>
<dbReference type="GO" id="GO:0015297">
    <property type="term" value="F:antiporter activity"/>
    <property type="evidence" value="ECO:0007669"/>
    <property type="project" value="InterPro"/>
</dbReference>
<keyword evidence="4" id="KW-0813">Transport</keyword>
<dbReference type="EMBL" id="VSSQ01001390">
    <property type="protein sequence ID" value="MPM07918.1"/>
    <property type="molecule type" value="Genomic_DNA"/>
</dbReference>
<evidence type="ECO:0000256" key="1">
    <source>
        <dbReference type="ARBA" id="ARBA00004651"/>
    </source>
</evidence>
<keyword evidence="8 10" id="KW-0472">Membrane</keyword>
<feature type="transmembrane region" description="Helical" evidence="10">
    <location>
        <begin position="9"/>
        <end position="30"/>
    </location>
</feature>
<keyword evidence="9" id="KW-0046">Antibiotic resistance</keyword>
<evidence type="ECO:0000256" key="8">
    <source>
        <dbReference type="ARBA" id="ARBA00023136"/>
    </source>
</evidence>
<dbReference type="InterPro" id="IPR002528">
    <property type="entry name" value="MATE_fam"/>
</dbReference>
<evidence type="ECO:0000313" key="11">
    <source>
        <dbReference type="EMBL" id="MPM07918.1"/>
    </source>
</evidence>
<evidence type="ECO:0000256" key="2">
    <source>
        <dbReference type="ARBA" id="ARBA00008417"/>
    </source>
</evidence>
<dbReference type="GO" id="GO:0005886">
    <property type="term" value="C:plasma membrane"/>
    <property type="evidence" value="ECO:0007669"/>
    <property type="project" value="UniProtKB-SubCell"/>
</dbReference>
<feature type="transmembrane region" description="Helical" evidence="10">
    <location>
        <begin position="343"/>
        <end position="364"/>
    </location>
</feature>
<dbReference type="GO" id="GO:0042910">
    <property type="term" value="F:xenobiotic transmembrane transporter activity"/>
    <property type="evidence" value="ECO:0007669"/>
    <property type="project" value="InterPro"/>
</dbReference>
<dbReference type="InterPro" id="IPR051327">
    <property type="entry name" value="MATE_MepA_subfamily"/>
</dbReference>
<feature type="transmembrane region" description="Helical" evidence="10">
    <location>
        <begin position="317"/>
        <end position="337"/>
    </location>
</feature>
<feature type="transmembrane region" description="Helical" evidence="10">
    <location>
        <begin position="184"/>
        <end position="208"/>
    </location>
</feature>
<evidence type="ECO:0000256" key="4">
    <source>
        <dbReference type="ARBA" id="ARBA00022448"/>
    </source>
</evidence>
<dbReference type="PIRSF" id="PIRSF006603">
    <property type="entry name" value="DinF"/>
    <property type="match status" value="1"/>
</dbReference>